<comment type="caution">
    <text evidence="1">The sequence shown here is derived from an EMBL/GenBank/DDBJ whole genome shotgun (WGS) entry which is preliminary data.</text>
</comment>
<dbReference type="Proteomes" id="UP000887013">
    <property type="component" value="Unassembled WGS sequence"/>
</dbReference>
<proteinExistence type="predicted"/>
<dbReference type="AlphaFoldDB" id="A0A8X6P2K0"/>
<organism evidence="1 2">
    <name type="scientific">Nephila pilipes</name>
    <name type="common">Giant wood spider</name>
    <name type="synonym">Nephila maculata</name>
    <dbReference type="NCBI Taxonomy" id="299642"/>
    <lineage>
        <taxon>Eukaryota</taxon>
        <taxon>Metazoa</taxon>
        <taxon>Ecdysozoa</taxon>
        <taxon>Arthropoda</taxon>
        <taxon>Chelicerata</taxon>
        <taxon>Arachnida</taxon>
        <taxon>Araneae</taxon>
        <taxon>Araneomorphae</taxon>
        <taxon>Entelegynae</taxon>
        <taxon>Araneoidea</taxon>
        <taxon>Nephilidae</taxon>
        <taxon>Nephila</taxon>
    </lineage>
</organism>
<dbReference type="EMBL" id="BMAW01064180">
    <property type="protein sequence ID" value="GFT43810.1"/>
    <property type="molecule type" value="Genomic_DNA"/>
</dbReference>
<sequence length="81" mass="9250">MLLGHFNCAVNPFLYAVLSKDFRESLWSILKCKVTRQPRRTNIYPISCSSLPNTPGNGIELPSRKYEKRSINSKEIASTYV</sequence>
<accession>A0A8X6P2K0</accession>
<name>A0A8X6P2K0_NEPPI</name>
<gene>
    <name evidence="1" type="ORF">NPIL_642571</name>
</gene>
<evidence type="ECO:0000313" key="2">
    <source>
        <dbReference type="Proteomes" id="UP000887013"/>
    </source>
</evidence>
<protein>
    <submittedName>
        <fullName evidence="1">Uncharacterized protein</fullName>
    </submittedName>
</protein>
<dbReference type="Gene3D" id="1.20.1070.10">
    <property type="entry name" value="Rhodopsin 7-helix transmembrane proteins"/>
    <property type="match status" value="1"/>
</dbReference>
<dbReference type="OrthoDB" id="5975505at2759"/>
<evidence type="ECO:0000313" key="1">
    <source>
        <dbReference type="EMBL" id="GFT43810.1"/>
    </source>
</evidence>
<keyword evidence="2" id="KW-1185">Reference proteome</keyword>
<dbReference type="SUPFAM" id="SSF81321">
    <property type="entry name" value="Family A G protein-coupled receptor-like"/>
    <property type="match status" value="1"/>
</dbReference>
<reference evidence="1" key="1">
    <citation type="submission" date="2020-08" db="EMBL/GenBank/DDBJ databases">
        <title>Multicomponent nature underlies the extraordinary mechanical properties of spider dragline silk.</title>
        <authorList>
            <person name="Kono N."/>
            <person name="Nakamura H."/>
            <person name="Mori M."/>
            <person name="Yoshida Y."/>
            <person name="Ohtoshi R."/>
            <person name="Malay A.D."/>
            <person name="Moran D.A.P."/>
            <person name="Tomita M."/>
            <person name="Numata K."/>
            <person name="Arakawa K."/>
        </authorList>
    </citation>
    <scope>NUCLEOTIDE SEQUENCE</scope>
</reference>